<dbReference type="GO" id="GO:0004672">
    <property type="term" value="F:protein kinase activity"/>
    <property type="evidence" value="ECO:0007669"/>
    <property type="project" value="InterPro"/>
</dbReference>
<evidence type="ECO:0000313" key="12">
    <source>
        <dbReference type="Proteomes" id="UP001465755"/>
    </source>
</evidence>
<evidence type="ECO:0000256" key="5">
    <source>
        <dbReference type="ARBA" id="ARBA00022824"/>
    </source>
</evidence>
<accession>A0AAW1NTP7</accession>
<dbReference type="EMBL" id="JALJOQ010000141">
    <property type="protein sequence ID" value="KAK9794318.1"/>
    <property type="molecule type" value="Genomic_DNA"/>
</dbReference>
<keyword evidence="6 9" id="KW-1133">Transmembrane helix</keyword>
<reference evidence="11 12" key="1">
    <citation type="journal article" date="2024" name="Nat. Commun.">
        <title>Phylogenomics reveals the evolutionary origins of lichenization in chlorophyte algae.</title>
        <authorList>
            <person name="Puginier C."/>
            <person name="Libourel C."/>
            <person name="Otte J."/>
            <person name="Skaloud P."/>
            <person name="Haon M."/>
            <person name="Grisel S."/>
            <person name="Petersen M."/>
            <person name="Berrin J.G."/>
            <person name="Delaux P.M."/>
            <person name="Dal Grande F."/>
            <person name="Keller J."/>
        </authorList>
    </citation>
    <scope>NUCLEOTIDE SEQUENCE [LARGE SCALE GENOMIC DNA]</scope>
    <source>
        <strain evidence="11 12">SAG 2036</strain>
    </source>
</reference>
<dbReference type="GO" id="GO:0006950">
    <property type="term" value="P:response to stress"/>
    <property type="evidence" value="ECO:0007669"/>
    <property type="project" value="UniProtKB-ARBA"/>
</dbReference>
<evidence type="ECO:0000259" key="10">
    <source>
        <dbReference type="PROSITE" id="PS50011"/>
    </source>
</evidence>
<dbReference type="InterPro" id="IPR011009">
    <property type="entry name" value="Kinase-like_dom_sf"/>
</dbReference>
<evidence type="ECO:0000256" key="1">
    <source>
        <dbReference type="ARBA" id="ARBA00003292"/>
    </source>
</evidence>
<proteinExistence type="inferred from homology"/>
<feature type="transmembrane region" description="Helical" evidence="9">
    <location>
        <begin position="104"/>
        <end position="137"/>
    </location>
</feature>
<keyword evidence="7 9" id="KW-0472">Membrane</keyword>
<dbReference type="SUPFAM" id="SSF144091">
    <property type="entry name" value="Rhomboid-like"/>
    <property type="match status" value="1"/>
</dbReference>
<evidence type="ECO:0000256" key="9">
    <source>
        <dbReference type="SAM" id="Phobius"/>
    </source>
</evidence>
<dbReference type="SUPFAM" id="SSF56112">
    <property type="entry name" value="Protein kinase-like (PK-like)"/>
    <property type="match status" value="1"/>
</dbReference>
<dbReference type="PROSITE" id="PS50011">
    <property type="entry name" value="PROTEIN_KINASE_DOM"/>
    <property type="match status" value="1"/>
</dbReference>
<dbReference type="AlphaFoldDB" id="A0AAW1NTP7"/>
<protein>
    <recommendedName>
        <fullName evidence="10">Protein kinase domain-containing protein</fullName>
    </recommendedName>
</protein>
<dbReference type="GO" id="GO:0005524">
    <property type="term" value="F:ATP binding"/>
    <property type="evidence" value="ECO:0007669"/>
    <property type="project" value="InterPro"/>
</dbReference>
<feature type="region of interest" description="Disordered" evidence="8">
    <location>
        <begin position="588"/>
        <end position="638"/>
    </location>
</feature>
<comment type="caution">
    <text evidence="11">The sequence shown here is derived from an EMBL/GenBank/DDBJ whole genome shotgun (WGS) entry which is preliminary data.</text>
</comment>
<dbReference type="InterPro" id="IPR000719">
    <property type="entry name" value="Prot_kinase_dom"/>
</dbReference>
<comment type="similarity">
    <text evidence="3">Belongs to the derlin family.</text>
</comment>
<dbReference type="GO" id="GO:0005789">
    <property type="term" value="C:endoplasmic reticulum membrane"/>
    <property type="evidence" value="ECO:0007669"/>
    <property type="project" value="UniProtKB-SubCell"/>
</dbReference>
<dbReference type="InterPro" id="IPR035952">
    <property type="entry name" value="Rhomboid-like_sf"/>
</dbReference>
<dbReference type="Gene3D" id="1.10.510.10">
    <property type="entry name" value="Transferase(Phosphotransferase) domain 1"/>
    <property type="match status" value="1"/>
</dbReference>
<feature type="compositionally biased region" description="Low complexity" evidence="8">
    <location>
        <begin position="597"/>
        <end position="623"/>
    </location>
</feature>
<dbReference type="Pfam" id="PF04511">
    <property type="entry name" value="DER1"/>
    <property type="match status" value="1"/>
</dbReference>
<gene>
    <name evidence="11" type="ORF">WJX73_006706</name>
</gene>
<sequence length="638" mass="69873">MAGRQGQVGQSGPADFYWSIPPVTRTHVTAVVLSTLLTRFGLLSPSTLYLHWPSVFKLEVWRLVTTYTFLGGFSFNWLMEVLWIVQYGKALETVTHQFSPADHIYMYLFGMVCMLPISLVLNVYFFASPFVFMLLWVWSREFPNNQVSIFGLFNVQSFYLPFVFLAMSLLKGGWQFDAIGIVVGHLYYFLKRLHPRQGGRDILATPVWLQRMTANWGIGAPSVREATMHSPQAATSIGPGFRAFSGQVEERASDGTHSKCDHLQTSPTRSGCEDSTRLRAEPGTLLPSILICEAALARASKPDGRRLLVRGVSNLFETTGASIHLQDCAPGPASLGHPQQVKVVCISDAEARQALCQEYAQLQAGIAGSGVVTFHALLQQGQHLLMISQYMAGKDLRGALTHDHKQLLHWDALGVHVALEVCQAVNRLHSQQVVHRHLRSSNVLLAQPLSGTLPLSGSTVALADTGLSAMLDAHNIRRKVFDHDAWAAPEVLLGDKCTVQADIYSYGILLWELVTGEVPLRGKLRPPVIPQECPQMVADLIEACMQHDPAARPTAQQICTCLQSAKLQRPEDASQQACLPELGYGDIPGSRPLKRNSPSSPLDLLGSGDSSSSQASGDSPRSSFTIPATADDEDTSID</sequence>
<evidence type="ECO:0000256" key="2">
    <source>
        <dbReference type="ARBA" id="ARBA00004477"/>
    </source>
</evidence>
<dbReference type="Proteomes" id="UP001465755">
    <property type="component" value="Unassembled WGS sequence"/>
</dbReference>
<keyword evidence="5" id="KW-0256">Endoplasmic reticulum</keyword>
<evidence type="ECO:0000256" key="7">
    <source>
        <dbReference type="ARBA" id="ARBA00023136"/>
    </source>
</evidence>
<feature type="domain" description="Protein kinase" evidence="10">
    <location>
        <begin position="231"/>
        <end position="567"/>
    </location>
</feature>
<feature type="transmembrane region" description="Helical" evidence="9">
    <location>
        <begin position="149"/>
        <end position="167"/>
    </location>
</feature>
<feature type="transmembrane region" description="Helical" evidence="9">
    <location>
        <begin position="64"/>
        <end position="84"/>
    </location>
</feature>
<comment type="function">
    <text evidence="1">May be involved in the degradation process of specific misfolded endoplasmic reticulum (ER) luminal proteins.</text>
</comment>
<feature type="region of interest" description="Disordered" evidence="8">
    <location>
        <begin position="255"/>
        <end position="276"/>
    </location>
</feature>
<keyword evidence="4 9" id="KW-0812">Transmembrane</keyword>
<evidence type="ECO:0000256" key="3">
    <source>
        <dbReference type="ARBA" id="ARBA00008917"/>
    </source>
</evidence>
<name>A0AAW1NTP7_9CHLO</name>
<keyword evidence="12" id="KW-1185">Reference proteome</keyword>
<dbReference type="Pfam" id="PF07714">
    <property type="entry name" value="PK_Tyr_Ser-Thr"/>
    <property type="match status" value="1"/>
</dbReference>
<dbReference type="InterPro" id="IPR001245">
    <property type="entry name" value="Ser-Thr/Tyr_kinase_cat_dom"/>
</dbReference>
<dbReference type="PANTHER" id="PTHR11009">
    <property type="entry name" value="DER1-LIKE PROTEIN, DERLIN"/>
    <property type="match status" value="1"/>
</dbReference>
<evidence type="ECO:0000256" key="8">
    <source>
        <dbReference type="SAM" id="MobiDB-lite"/>
    </source>
</evidence>
<organism evidence="11 12">
    <name type="scientific">Symbiochloris irregularis</name>
    <dbReference type="NCBI Taxonomy" id="706552"/>
    <lineage>
        <taxon>Eukaryota</taxon>
        <taxon>Viridiplantae</taxon>
        <taxon>Chlorophyta</taxon>
        <taxon>core chlorophytes</taxon>
        <taxon>Trebouxiophyceae</taxon>
        <taxon>Trebouxiales</taxon>
        <taxon>Trebouxiaceae</taxon>
        <taxon>Symbiochloris</taxon>
    </lineage>
</organism>
<evidence type="ECO:0000256" key="4">
    <source>
        <dbReference type="ARBA" id="ARBA00022692"/>
    </source>
</evidence>
<dbReference type="InterPro" id="IPR007599">
    <property type="entry name" value="DER1"/>
</dbReference>
<evidence type="ECO:0000313" key="11">
    <source>
        <dbReference type="EMBL" id="KAK9794318.1"/>
    </source>
</evidence>
<evidence type="ECO:0000256" key="6">
    <source>
        <dbReference type="ARBA" id="ARBA00022989"/>
    </source>
</evidence>
<comment type="subcellular location">
    <subcellularLocation>
        <location evidence="2">Endoplasmic reticulum membrane</location>
        <topology evidence="2">Multi-pass membrane protein</topology>
    </subcellularLocation>
</comment>